<dbReference type="PROSITE" id="PS51675">
    <property type="entry name" value="SAM_MT_TRM10"/>
    <property type="match status" value="1"/>
</dbReference>
<keyword evidence="4" id="KW-1185">Reference proteome</keyword>
<evidence type="ECO:0000313" key="3">
    <source>
        <dbReference type="EMBL" id="VDK78669.1"/>
    </source>
</evidence>
<evidence type="ECO:0000256" key="1">
    <source>
        <dbReference type="SAM" id="MobiDB-lite"/>
    </source>
</evidence>
<sequence length="138" mass="15172">MRYIETKSWKEAFFKVIPKRRLADEEINGGSSDQGESGDPDCKRGRKDDENGESQTERGIEKDSVVGEDRGGSDMKSVTNGNGNGENLTGEKLEKESAGEDRRGADVTTVGEDNEDGERLSEKTVRERTAEQGQGEKD</sequence>
<feature type="compositionally biased region" description="Low complexity" evidence="1">
    <location>
        <begin position="79"/>
        <end position="88"/>
    </location>
</feature>
<reference evidence="3 4" key="1">
    <citation type="submission" date="2018-11" db="EMBL/GenBank/DDBJ databases">
        <authorList>
            <consortium name="Pathogen Informatics"/>
        </authorList>
    </citation>
    <scope>NUCLEOTIDE SEQUENCE [LARGE SCALE GENOMIC DNA]</scope>
</reference>
<protein>
    <recommendedName>
        <fullName evidence="2">SAM-dependent MTase TRM10-type domain-containing protein</fullName>
    </recommendedName>
</protein>
<feature type="compositionally biased region" description="Basic and acidic residues" evidence="1">
    <location>
        <begin position="89"/>
        <end position="105"/>
    </location>
</feature>
<feature type="region of interest" description="Disordered" evidence="1">
    <location>
        <begin position="18"/>
        <end position="138"/>
    </location>
</feature>
<feature type="domain" description="SAM-dependent MTase TRM10-type" evidence="2">
    <location>
        <begin position="1"/>
        <end position="24"/>
    </location>
</feature>
<dbReference type="Proteomes" id="UP000267096">
    <property type="component" value="Unassembled WGS sequence"/>
</dbReference>
<feature type="compositionally biased region" description="Basic and acidic residues" evidence="1">
    <location>
        <begin position="40"/>
        <end position="73"/>
    </location>
</feature>
<evidence type="ECO:0000259" key="2">
    <source>
        <dbReference type="PROSITE" id="PS51675"/>
    </source>
</evidence>
<name>A0A3P6T5Z4_ANISI</name>
<organism evidence="3 4">
    <name type="scientific">Anisakis simplex</name>
    <name type="common">Herring worm</name>
    <dbReference type="NCBI Taxonomy" id="6269"/>
    <lineage>
        <taxon>Eukaryota</taxon>
        <taxon>Metazoa</taxon>
        <taxon>Ecdysozoa</taxon>
        <taxon>Nematoda</taxon>
        <taxon>Chromadorea</taxon>
        <taxon>Rhabditida</taxon>
        <taxon>Spirurina</taxon>
        <taxon>Ascaridomorpha</taxon>
        <taxon>Ascaridoidea</taxon>
        <taxon>Anisakidae</taxon>
        <taxon>Anisakis</taxon>
        <taxon>Anisakis simplex complex</taxon>
    </lineage>
</organism>
<dbReference type="AlphaFoldDB" id="A0A3P6T5Z4"/>
<dbReference type="EMBL" id="UYRR01040265">
    <property type="protein sequence ID" value="VDK78669.1"/>
    <property type="molecule type" value="Genomic_DNA"/>
</dbReference>
<gene>
    <name evidence="3" type="ORF">ASIM_LOCUS20661</name>
</gene>
<proteinExistence type="predicted"/>
<feature type="compositionally biased region" description="Basic and acidic residues" evidence="1">
    <location>
        <begin position="117"/>
        <end position="138"/>
    </location>
</feature>
<evidence type="ECO:0000313" key="4">
    <source>
        <dbReference type="Proteomes" id="UP000267096"/>
    </source>
</evidence>
<accession>A0A3P6T5Z4</accession>
<dbReference type="InterPro" id="IPR028564">
    <property type="entry name" value="MT_TRM10-typ"/>
</dbReference>